<dbReference type="EMBL" id="CAJHNH020001893">
    <property type="protein sequence ID" value="CAG5124863.1"/>
    <property type="molecule type" value="Genomic_DNA"/>
</dbReference>
<dbReference type="Gene3D" id="3.50.50.60">
    <property type="entry name" value="FAD/NAD(P)-binding domain"/>
    <property type="match status" value="1"/>
</dbReference>
<proteinExistence type="inferred from homology"/>
<sequence length="277" mass="30713">MSLTVNIALVVLSAIVLRYFYFTDSSKSPRLVEKLNSTYDYVIVGGGSAGCVVASRLSEDKDVSVLLLEAGEFDNENPHIIIPALGVLNFKSNIDWSYETEPQDGVLTGLHGKRSYWPRGKVLGGSSSINVMQYVRASRHDYDRWAEYTKDEGWSYQHVLPYFKKSEDIRIPELQNSPYHGHGGPLPISHSKTVALGDTLIKAGQAVGIPFNEDYNGRTMEGEEVNCSQKLVQRQGATHRLSVLIVLQSDTLKCQILFLPFPSSVASSLLTLRSPSF</sequence>
<evidence type="ECO:0000313" key="8">
    <source>
        <dbReference type="Proteomes" id="UP000678393"/>
    </source>
</evidence>
<evidence type="ECO:0000256" key="4">
    <source>
        <dbReference type="ARBA" id="ARBA00022827"/>
    </source>
</evidence>
<comment type="caution">
    <text evidence="7">The sequence shown here is derived from an EMBL/GenBank/DDBJ whole genome shotgun (WGS) entry which is preliminary data.</text>
</comment>
<comment type="cofactor">
    <cofactor evidence="1">
        <name>FAD</name>
        <dbReference type="ChEBI" id="CHEBI:57692"/>
    </cofactor>
</comment>
<dbReference type="InterPro" id="IPR000172">
    <property type="entry name" value="GMC_OxRdtase_N"/>
</dbReference>
<evidence type="ECO:0000313" key="7">
    <source>
        <dbReference type="EMBL" id="CAG5124863.1"/>
    </source>
</evidence>
<dbReference type="Proteomes" id="UP000678393">
    <property type="component" value="Unassembled WGS sequence"/>
</dbReference>
<dbReference type="SUPFAM" id="SSF51905">
    <property type="entry name" value="FAD/NAD(P)-binding domain"/>
    <property type="match status" value="1"/>
</dbReference>
<dbReference type="InterPro" id="IPR036188">
    <property type="entry name" value="FAD/NAD-bd_sf"/>
</dbReference>
<dbReference type="PANTHER" id="PTHR11552:SF147">
    <property type="entry name" value="CHOLINE DEHYDROGENASE, MITOCHONDRIAL"/>
    <property type="match status" value="1"/>
</dbReference>
<protein>
    <recommendedName>
        <fullName evidence="6">Glucose-methanol-choline oxidoreductase N-terminal domain-containing protein</fullName>
    </recommendedName>
</protein>
<dbReference type="PANTHER" id="PTHR11552">
    <property type="entry name" value="GLUCOSE-METHANOL-CHOLINE GMC OXIDOREDUCTASE"/>
    <property type="match status" value="1"/>
</dbReference>
<organism evidence="7 8">
    <name type="scientific">Candidula unifasciata</name>
    <dbReference type="NCBI Taxonomy" id="100452"/>
    <lineage>
        <taxon>Eukaryota</taxon>
        <taxon>Metazoa</taxon>
        <taxon>Spiralia</taxon>
        <taxon>Lophotrochozoa</taxon>
        <taxon>Mollusca</taxon>
        <taxon>Gastropoda</taxon>
        <taxon>Heterobranchia</taxon>
        <taxon>Euthyneura</taxon>
        <taxon>Panpulmonata</taxon>
        <taxon>Eupulmonata</taxon>
        <taxon>Stylommatophora</taxon>
        <taxon>Helicina</taxon>
        <taxon>Helicoidea</taxon>
        <taxon>Geomitridae</taxon>
        <taxon>Candidula</taxon>
    </lineage>
</organism>
<dbReference type="GO" id="GO:0050660">
    <property type="term" value="F:flavin adenine dinucleotide binding"/>
    <property type="evidence" value="ECO:0007669"/>
    <property type="project" value="InterPro"/>
</dbReference>
<dbReference type="OrthoDB" id="269227at2759"/>
<reference evidence="7" key="1">
    <citation type="submission" date="2021-04" db="EMBL/GenBank/DDBJ databases">
        <authorList>
            <consortium name="Molecular Ecology Group"/>
        </authorList>
    </citation>
    <scope>NUCLEOTIDE SEQUENCE</scope>
</reference>
<feature type="domain" description="Glucose-methanol-choline oxidoreductase N-terminal" evidence="6">
    <location>
        <begin position="120"/>
        <end position="143"/>
    </location>
</feature>
<accession>A0A8S3Z5Y4</accession>
<evidence type="ECO:0000256" key="2">
    <source>
        <dbReference type="ARBA" id="ARBA00010790"/>
    </source>
</evidence>
<dbReference type="AlphaFoldDB" id="A0A8S3Z5Y4"/>
<keyword evidence="3 5" id="KW-0285">Flavoprotein</keyword>
<dbReference type="Pfam" id="PF00732">
    <property type="entry name" value="GMC_oxred_N"/>
    <property type="match status" value="1"/>
</dbReference>
<dbReference type="GO" id="GO:0016614">
    <property type="term" value="F:oxidoreductase activity, acting on CH-OH group of donors"/>
    <property type="evidence" value="ECO:0007669"/>
    <property type="project" value="InterPro"/>
</dbReference>
<evidence type="ECO:0000256" key="3">
    <source>
        <dbReference type="ARBA" id="ARBA00022630"/>
    </source>
</evidence>
<keyword evidence="8" id="KW-1185">Reference proteome</keyword>
<keyword evidence="4 5" id="KW-0274">FAD</keyword>
<evidence type="ECO:0000259" key="6">
    <source>
        <dbReference type="PROSITE" id="PS00623"/>
    </source>
</evidence>
<dbReference type="PROSITE" id="PS00623">
    <property type="entry name" value="GMC_OXRED_1"/>
    <property type="match status" value="1"/>
</dbReference>
<gene>
    <name evidence="7" type="ORF">CUNI_LOCUS10421</name>
</gene>
<evidence type="ECO:0000256" key="5">
    <source>
        <dbReference type="RuleBase" id="RU003968"/>
    </source>
</evidence>
<evidence type="ECO:0000256" key="1">
    <source>
        <dbReference type="ARBA" id="ARBA00001974"/>
    </source>
</evidence>
<dbReference type="InterPro" id="IPR012132">
    <property type="entry name" value="GMC_OxRdtase"/>
</dbReference>
<comment type="similarity">
    <text evidence="2 5">Belongs to the GMC oxidoreductase family.</text>
</comment>
<name>A0A8S3Z5Y4_9EUPU</name>